<keyword evidence="7" id="KW-0963">Cytoplasm</keyword>
<feature type="domain" description="Glutamyl/glutaminyl-tRNA synthetase class Ib catalytic" evidence="8">
    <location>
        <begin position="6"/>
        <end position="322"/>
    </location>
</feature>
<dbReference type="SUPFAM" id="SSF52374">
    <property type="entry name" value="Nucleotidylyl transferase"/>
    <property type="match status" value="1"/>
</dbReference>
<evidence type="ECO:0000256" key="1">
    <source>
        <dbReference type="ARBA" id="ARBA00007894"/>
    </source>
</evidence>
<dbReference type="GO" id="GO:0006424">
    <property type="term" value="P:glutamyl-tRNA aminoacylation"/>
    <property type="evidence" value="ECO:0007669"/>
    <property type="project" value="UniProtKB-UniRule"/>
</dbReference>
<comment type="caution">
    <text evidence="10">The sequence shown here is derived from an EMBL/GenBank/DDBJ whole genome shotgun (WGS) entry which is preliminary data.</text>
</comment>
<evidence type="ECO:0000259" key="8">
    <source>
        <dbReference type="Pfam" id="PF00749"/>
    </source>
</evidence>
<comment type="caution">
    <text evidence="7">Lacks conserved residue(s) required for the propagation of feature annotation.</text>
</comment>
<dbReference type="STRING" id="1437425.CSEC_1947"/>
<feature type="binding site" evidence="7">
    <location>
        <position position="256"/>
    </location>
    <ligand>
        <name>ATP</name>
        <dbReference type="ChEBI" id="CHEBI:30616"/>
    </ligand>
</feature>
<evidence type="ECO:0000256" key="2">
    <source>
        <dbReference type="ARBA" id="ARBA00022598"/>
    </source>
</evidence>
<evidence type="ECO:0000256" key="5">
    <source>
        <dbReference type="ARBA" id="ARBA00022917"/>
    </source>
</evidence>
<evidence type="ECO:0000256" key="7">
    <source>
        <dbReference type="HAMAP-Rule" id="MF_00022"/>
    </source>
</evidence>
<dbReference type="InterPro" id="IPR000924">
    <property type="entry name" value="Glu/Gln-tRNA-synth"/>
</dbReference>
<dbReference type="GO" id="GO:0008270">
    <property type="term" value="F:zinc ion binding"/>
    <property type="evidence" value="ECO:0007669"/>
    <property type="project" value="InterPro"/>
</dbReference>
<dbReference type="PROSITE" id="PS00178">
    <property type="entry name" value="AA_TRNA_LIGASE_I"/>
    <property type="match status" value="1"/>
</dbReference>
<evidence type="ECO:0000256" key="3">
    <source>
        <dbReference type="ARBA" id="ARBA00022741"/>
    </source>
</evidence>
<dbReference type="FunFam" id="3.40.50.620:FF:000045">
    <property type="entry name" value="Glutamate--tRNA ligase, mitochondrial"/>
    <property type="match status" value="1"/>
</dbReference>
<dbReference type="PANTHER" id="PTHR43311">
    <property type="entry name" value="GLUTAMATE--TRNA LIGASE"/>
    <property type="match status" value="1"/>
</dbReference>
<dbReference type="InterPro" id="IPR004527">
    <property type="entry name" value="Glu-tRNA-ligase_bac/mito"/>
</dbReference>
<evidence type="ECO:0000313" key="11">
    <source>
        <dbReference type="Proteomes" id="UP000031552"/>
    </source>
</evidence>
<dbReference type="InterPro" id="IPR001412">
    <property type="entry name" value="aa-tRNA-synth_I_CS"/>
</dbReference>
<keyword evidence="6 7" id="KW-0030">Aminoacyl-tRNA synthetase</keyword>
<comment type="function">
    <text evidence="7">Catalyzes the attachment of glutamate to tRNA(Glu) in a two-step reaction: glutamate is first activated by ATP to form Glu-AMP and then transferred to the acceptor end of tRNA(Glu).</text>
</comment>
<dbReference type="GO" id="GO:0000049">
    <property type="term" value="F:tRNA binding"/>
    <property type="evidence" value="ECO:0007669"/>
    <property type="project" value="InterPro"/>
</dbReference>
<keyword evidence="2 7" id="KW-0436">Ligase</keyword>
<dbReference type="GO" id="GO:0005524">
    <property type="term" value="F:ATP binding"/>
    <property type="evidence" value="ECO:0007669"/>
    <property type="project" value="UniProtKB-UniRule"/>
</dbReference>
<reference evidence="10" key="1">
    <citation type="submission" date="2013-12" db="EMBL/GenBank/DDBJ databases">
        <authorList>
            <person name="Linke B."/>
        </authorList>
    </citation>
    <scope>NUCLEOTIDE SEQUENCE [LARGE SCALE GENOMIC DNA]</scope>
    <source>
        <strain evidence="10">CRIB-18</strain>
    </source>
</reference>
<dbReference type="RefSeq" id="WP_041018288.1">
    <property type="nucleotide sequence ID" value="NZ_CCEJ010000009.1"/>
</dbReference>
<dbReference type="InterPro" id="IPR008925">
    <property type="entry name" value="aa_tRNA-synth_I_cd-bd_sf"/>
</dbReference>
<comment type="subunit">
    <text evidence="7">Monomer.</text>
</comment>
<dbReference type="Proteomes" id="UP000031552">
    <property type="component" value="Unassembled WGS sequence"/>
</dbReference>
<keyword evidence="11" id="KW-1185">Reference proteome</keyword>
<feature type="short sequence motif" description="'KMSKS' region" evidence="7">
    <location>
        <begin position="253"/>
        <end position="257"/>
    </location>
</feature>
<dbReference type="GO" id="GO:0004818">
    <property type="term" value="F:glutamate-tRNA ligase activity"/>
    <property type="evidence" value="ECO:0007669"/>
    <property type="project" value="UniProtKB-UniRule"/>
</dbReference>
<feature type="domain" description="Aminoacyl-tRNA synthetase class I anticodon-binding" evidence="9">
    <location>
        <begin position="337"/>
        <end position="475"/>
    </location>
</feature>
<dbReference type="InterPro" id="IPR020058">
    <property type="entry name" value="Glu/Gln-tRNA-synth_Ib_cat-dom"/>
</dbReference>
<organism evidence="10 11">
    <name type="scientific">Candidatus Criblamydia sequanensis CRIB-18</name>
    <dbReference type="NCBI Taxonomy" id="1437425"/>
    <lineage>
        <taxon>Bacteria</taxon>
        <taxon>Pseudomonadati</taxon>
        <taxon>Chlamydiota</taxon>
        <taxon>Chlamydiia</taxon>
        <taxon>Parachlamydiales</taxon>
        <taxon>Candidatus Criblamydiaceae</taxon>
        <taxon>Candidatus Criblamydia</taxon>
    </lineage>
</organism>
<dbReference type="Gene3D" id="1.10.10.350">
    <property type="match status" value="1"/>
</dbReference>
<dbReference type="CDD" id="cd00808">
    <property type="entry name" value="GluRS_core"/>
    <property type="match status" value="1"/>
</dbReference>
<evidence type="ECO:0000256" key="6">
    <source>
        <dbReference type="ARBA" id="ARBA00023146"/>
    </source>
</evidence>
<comment type="subcellular location">
    <subcellularLocation>
        <location evidence="7">Cytoplasm</location>
    </subcellularLocation>
</comment>
<dbReference type="GO" id="GO:0005829">
    <property type="term" value="C:cytosol"/>
    <property type="evidence" value="ECO:0007669"/>
    <property type="project" value="TreeGrafter"/>
</dbReference>
<dbReference type="PANTHER" id="PTHR43311:SF2">
    <property type="entry name" value="GLUTAMATE--TRNA LIGASE, MITOCHONDRIAL-RELATED"/>
    <property type="match status" value="1"/>
</dbReference>
<accession>A0A090E259</accession>
<dbReference type="InterPro" id="IPR045462">
    <property type="entry name" value="aa-tRNA-synth_I_cd-bd"/>
</dbReference>
<protein>
    <recommendedName>
        <fullName evidence="7">Glutamate--tRNA ligase</fullName>
        <ecNumber evidence="7">6.1.1.17</ecNumber>
    </recommendedName>
    <alternativeName>
        <fullName evidence="7">Glutamyl-tRNA synthetase</fullName>
        <shortName evidence="7">GluRS</shortName>
    </alternativeName>
</protein>
<dbReference type="HAMAP" id="MF_00022">
    <property type="entry name" value="Glu_tRNA_synth_type1"/>
    <property type="match status" value="1"/>
</dbReference>
<reference evidence="10" key="2">
    <citation type="submission" date="2014-09" db="EMBL/GenBank/DDBJ databases">
        <title>Criblamydia sequanensis harbors a mega-plasmid encoding arsenite resistance.</title>
        <authorList>
            <person name="Bertelli C."/>
            <person name="Goesmann A."/>
            <person name="Greub G."/>
        </authorList>
    </citation>
    <scope>NUCLEOTIDE SEQUENCE [LARGE SCALE GENOMIC DNA]</scope>
    <source>
        <strain evidence="10">CRIB-18</strain>
    </source>
</reference>
<proteinExistence type="inferred from homology"/>
<comment type="similarity">
    <text evidence="1 7">Belongs to the class-I aminoacyl-tRNA synthetase family. Glutamate--tRNA ligase type 1 subfamily.</text>
</comment>
<keyword evidence="5 7" id="KW-0648">Protein biosynthesis</keyword>
<evidence type="ECO:0000313" key="10">
    <source>
        <dbReference type="EMBL" id="CDR34754.1"/>
    </source>
</evidence>
<gene>
    <name evidence="7 10" type="primary">gltX</name>
    <name evidence="10" type="ORF">CSEC_1947</name>
</gene>
<keyword evidence="3 7" id="KW-0547">Nucleotide-binding</keyword>
<dbReference type="NCBIfam" id="TIGR00464">
    <property type="entry name" value="gltX_bact"/>
    <property type="match status" value="1"/>
</dbReference>
<dbReference type="PRINTS" id="PR00987">
    <property type="entry name" value="TRNASYNTHGLU"/>
</dbReference>
<dbReference type="OrthoDB" id="9807503at2"/>
<dbReference type="EMBL" id="CCEJ010000009">
    <property type="protein sequence ID" value="CDR34754.1"/>
    <property type="molecule type" value="Genomic_DNA"/>
</dbReference>
<dbReference type="Pfam" id="PF00749">
    <property type="entry name" value="tRNA-synt_1c"/>
    <property type="match status" value="1"/>
</dbReference>
<evidence type="ECO:0000259" key="9">
    <source>
        <dbReference type="Pfam" id="PF19269"/>
    </source>
</evidence>
<keyword evidence="4 7" id="KW-0067">ATP-binding</keyword>
<comment type="catalytic activity">
    <reaction evidence="7">
        <text>tRNA(Glu) + L-glutamate + ATP = L-glutamyl-tRNA(Glu) + AMP + diphosphate</text>
        <dbReference type="Rhea" id="RHEA:23540"/>
        <dbReference type="Rhea" id="RHEA-COMP:9663"/>
        <dbReference type="Rhea" id="RHEA-COMP:9680"/>
        <dbReference type="ChEBI" id="CHEBI:29985"/>
        <dbReference type="ChEBI" id="CHEBI:30616"/>
        <dbReference type="ChEBI" id="CHEBI:33019"/>
        <dbReference type="ChEBI" id="CHEBI:78442"/>
        <dbReference type="ChEBI" id="CHEBI:78520"/>
        <dbReference type="ChEBI" id="CHEBI:456215"/>
        <dbReference type="EC" id="6.1.1.17"/>
    </reaction>
</comment>
<dbReference type="AlphaFoldDB" id="A0A090E259"/>
<dbReference type="SUPFAM" id="SSF48163">
    <property type="entry name" value="An anticodon-binding domain of class I aminoacyl-tRNA synthetases"/>
    <property type="match status" value="1"/>
</dbReference>
<dbReference type="EC" id="6.1.1.17" evidence="7"/>
<sequence>MSENSVRVRIAPSPTGDPHVGTAYMALFNLIFARHHNGKFILRIEDTDQTRSRPEYEKNIYDSLKWCKLSWDEGPDCGGPYGPYRQSERTEIYQKYAYELLETGGAYKCFCTQEDLQEMREVLKAQGGKLGYDRRCRNLSPDEIKANEDLGKPFVIRLKVPLTGDCVYQDAIKGRISNPWADVDDQVLLKSDGFPTYHLANVVDDHLMKITHVIRGDEWMSSTPKHILLYEHFGWKAPEFMHMPLLLGIDGKKLSKRKNPTSIFFYRDSGFLPEAFMNFLTLMGYSMPGDREIYSLDEIIKEFDKNRIGVSGAVFDISKLEWLNQQYLIKNIPEEDLWKRIQEWSFNETFMKKLMPLIHTRIKTFSEFMELCDFFFVSHLKLSPDLFTIREGNSELSAALLQAMIWKLDELENWGSAGVNQASHFLAEKFQVHHKKSMMKLLYGAVMGKPQGPPLFDSSEILGKDRLRARLLKAIEFLGGISNKKMALLKKCWDQNNLEPFLSDVKSAK</sequence>
<dbReference type="InterPro" id="IPR033910">
    <property type="entry name" value="GluRS_core"/>
</dbReference>
<dbReference type="InterPro" id="IPR014729">
    <property type="entry name" value="Rossmann-like_a/b/a_fold"/>
</dbReference>
<feature type="short sequence motif" description="'HIGH' region" evidence="7">
    <location>
        <begin position="12"/>
        <end position="22"/>
    </location>
</feature>
<dbReference type="eggNOG" id="COG0008">
    <property type="taxonomic scope" value="Bacteria"/>
</dbReference>
<dbReference type="Gene3D" id="3.40.50.620">
    <property type="entry name" value="HUPs"/>
    <property type="match status" value="1"/>
</dbReference>
<name>A0A090E259_9BACT</name>
<evidence type="ECO:0000256" key="4">
    <source>
        <dbReference type="ARBA" id="ARBA00022840"/>
    </source>
</evidence>
<dbReference type="InterPro" id="IPR020751">
    <property type="entry name" value="aa-tRNA-synth_I_codon-bd_sub2"/>
</dbReference>
<dbReference type="InterPro" id="IPR049940">
    <property type="entry name" value="GluQ/Sye"/>
</dbReference>
<dbReference type="Pfam" id="PF19269">
    <property type="entry name" value="Anticodon_2"/>
    <property type="match status" value="1"/>
</dbReference>